<feature type="non-terminal residue" evidence="1">
    <location>
        <position position="1"/>
    </location>
</feature>
<keyword evidence="2" id="KW-1185">Reference proteome</keyword>
<reference evidence="1" key="1">
    <citation type="submission" date="2021-06" db="EMBL/GenBank/DDBJ databases">
        <authorList>
            <person name="Kallberg Y."/>
            <person name="Tangrot J."/>
            <person name="Rosling A."/>
        </authorList>
    </citation>
    <scope>NUCLEOTIDE SEQUENCE</scope>
    <source>
        <strain evidence="1">MA461A</strain>
    </source>
</reference>
<evidence type="ECO:0000313" key="2">
    <source>
        <dbReference type="Proteomes" id="UP000789920"/>
    </source>
</evidence>
<name>A0ACA9SQ19_9GLOM</name>
<sequence>RWKIEAARATIMIQWCPFILDAIYKSPTLEAQLTIKQEHLGEMFQRAVAKDAFQFLLHYLLSFQNTEMESMCVEIMPSATTLCESLSPEDVEFPPPGMVPETFIIISEDFELYIRKQLELFVISIVTKMGNNLQRIRRQEEDAIQSADAEPLTRSAIKKSVVVRHDTETFFFLIANIYRNHPDE</sequence>
<gene>
    <name evidence="1" type="ORF">RPERSI_LOCUS33805</name>
</gene>
<organism evidence="1 2">
    <name type="scientific">Racocetra persica</name>
    <dbReference type="NCBI Taxonomy" id="160502"/>
    <lineage>
        <taxon>Eukaryota</taxon>
        <taxon>Fungi</taxon>
        <taxon>Fungi incertae sedis</taxon>
        <taxon>Mucoromycota</taxon>
        <taxon>Glomeromycotina</taxon>
        <taxon>Glomeromycetes</taxon>
        <taxon>Diversisporales</taxon>
        <taxon>Gigasporaceae</taxon>
        <taxon>Racocetra</taxon>
    </lineage>
</organism>
<comment type="caution">
    <text evidence="1">The sequence shown here is derived from an EMBL/GenBank/DDBJ whole genome shotgun (WGS) entry which is preliminary data.</text>
</comment>
<evidence type="ECO:0000313" key="1">
    <source>
        <dbReference type="EMBL" id="CAG8845751.1"/>
    </source>
</evidence>
<feature type="non-terminal residue" evidence="1">
    <location>
        <position position="184"/>
    </location>
</feature>
<dbReference type="EMBL" id="CAJVQC010148125">
    <property type="protein sequence ID" value="CAG8845751.1"/>
    <property type="molecule type" value="Genomic_DNA"/>
</dbReference>
<proteinExistence type="predicted"/>
<protein>
    <submittedName>
        <fullName evidence="1">4439_t:CDS:1</fullName>
    </submittedName>
</protein>
<accession>A0ACA9SQ19</accession>
<dbReference type="Proteomes" id="UP000789920">
    <property type="component" value="Unassembled WGS sequence"/>
</dbReference>